<dbReference type="EMBL" id="BSDZ01000094">
    <property type="protein sequence ID" value="GLI70450.1"/>
    <property type="molecule type" value="Genomic_DNA"/>
</dbReference>
<keyword evidence="2" id="KW-1185">Reference proteome</keyword>
<name>A0ABQ5SKL9_9CHLO</name>
<evidence type="ECO:0000313" key="1">
    <source>
        <dbReference type="EMBL" id="GLI70450.1"/>
    </source>
</evidence>
<proteinExistence type="predicted"/>
<sequence length="104" mass="11692">MSLSSTHRRSVLPLQVPVDAFWRQPAAMRGLPRETRLRLLFDAAVLTRISVGCWLELYGTWRQSTVVREEIGSQMEAALVAGSHLTEESCKRGQVGKNRNRVDG</sequence>
<evidence type="ECO:0000313" key="2">
    <source>
        <dbReference type="Proteomes" id="UP001165090"/>
    </source>
</evidence>
<accession>A0ABQ5SKL9</accession>
<organism evidence="1 2">
    <name type="scientific">Volvox africanus</name>
    <dbReference type="NCBI Taxonomy" id="51714"/>
    <lineage>
        <taxon>Eukaryota</taxon>
        <taxon>Viridiplantae</taxon>
        <taxon>Chlorophyta</taxon>
        <taxon>core chlorophytes</taxon>
        <taxon>Chlorophyceae</taxon>
        <taxon>CS clade</taxon>
        <taxon>Chlamydomonadales</taxon>
        <taxon>Volvocaceae</taxon>
        <taxon>Volvox</taxon>
    </lineage>
</organism>
<gene>
    <name evidence="1" type="ORF">VaNZ11_015365</name>
</gene>
<protein>
    <submittedName>
        <fullName evidence="1">Uncharacterized protein</fullName>
    </submittedName>
</protein>
<comment type="caution">
    <text evidence="1">The sequence shown here is derived from an EMBL/GenBank/DDBJ whole genome shotgun (WGS) entry which is preliminary data.</text>
</comment>
<dbReference type="Proteomes" id="UP001165090">
    <property type="component" value="Unassembled WGS sequence"/>
</dbReference>
<reference evidence="1 2" key="1">
    <citation type="journal article" date="2023" name="IScience">
        <title>Expanded male sex-determining region conserved during the evolution of homothallism in the green alga Volvox.</title>
        <authorList>
            <person name="Yamamoto K."/>
            <person name="Matsuzaki R."/>
            <person name="Mahakham W."/>
            <person name="Heman W."/>
            <person name="Sekimoto H."/>
            <person name="Kawachi M."/>
            <person name="Minakuchi Y."/>
            <person name="Toyoda A."/>
            <person name="Nozaki H."/>
        </authorList>
    </citation>
    <scope>NUCLEOTIDE SEQUENCE [LARGE SCALE GENOMIC DNA]</scope>
    <source>
        <strain evidence="1 2">NIES-4468</strain>
    </source>
</reference>